<dbReference type="InterPro" id="IPR000601">
    <property type="entry name" value="PKD_dom"/>
</dbReference>
<dbReference type="OrthoDB" id="10266706at2759"/>
<proteinExistence type="predicted"/>
<evidence type="ECO:0000313" key="4">
    <source>
        <dbReference type="EMBL" id="PRP82566.1"/>
    </source>
</evidence>
<evidence type="ECO:0000256" key="1">
    <source>
        <dbReference type="SAM" id="MobiDB-lite"/>
    </source>
</evidence>
<dbReference type="InterPro" id="IPR012938">
    <property type="entry name" value="Glc/Sorbosone_DH"/>
</dbReference>
<gene>
    <name evidence="4" type="ORF">PROFUN_04871</name>
</gene>
<comment type="caution">
    <text evidence="4">The sequence shown here is derived from an EMBL/GenBank/DDBJ whole genome shotgun (WGS) entry which is preliminary data.</text>
</comment>
<feature type="compositionally biased region" description="Low complexity" evidence="1">
    <location>
        <begin position="777"/>
        <end position="801"/>
    </location>
</feature>
<dbReference type="Pfam" id="PF07995">
    <property type="entry name" value="GSDH"/>
    <property type="match status" value="1"/>
</dbReference>
<dbReference type="PANTHER" id="PTHR19328:SF13">
    <property type="entry name" value="HIPL1 PROTEIN"/>
    <property type="match status" value="1"/>
</dbReference>
<dbReference type="Gene3D" id="2.60.40.10">
    <property type="entry name" value="Immunoglobulins"/>
    <property type="match status" value="3"/>
</dbReference>
<feature type="compositionally biased region" description="Polar residues" evidence="1">
    <location>
        <begin position="817"/>
        <end position="837"/>
    </location>
</feature>
<dbReference type="InterPro" id="IPR035986">
    <property type="entry name" value="PKD_dom_sf"/>
</dbReference>
<dbReference type="CDD" id="cd00146">
    <property type="entry name" value="PKD"/>
    <property type="match status" value="2"/>
</dbReference>
<dbReference type="SMART" id="SM00089">
    <property type="entry name" value="PKD"/>
    <property type="match status" value="2"/>
</dbReference>
<feature type="region of interest" description="Disordered" evidence="1">
    <location>
        <begin position="937"/>
        <end position="974"/>
    </location>
</feature>
<dbReference type="Pfam" id="PF18911">
    <property type="entry name" value="PKD_4"/>
    <property type="match status" value="2"/>
</dbReference>
<feature type="region of interest" description="Disordered" evidence="1">
    <location>
        <begin position="777"/>
        <end position="839"/>
    </location>
</feature>
<evidence type="ECO:0000259" key="3">
    <source>
        <dbReference type="PROSITE" id="PS50093"/>
    </source>
</evidence>
<dbReference type="Proteomes" id="UP000241769">
    <property type="component" value="Unassembled WGS sequence"/>
</dbReference>
<keyword evidence="2" id="KW-0732">Signal</keyword>
<dbReference type="AlphaFoldDB" id="A0A2P6NF27"/>
<reference evidence="4 5" key="1">
    <citation type="journal article" date="2018" name="Genome Biol. Evol.">
        <title>Multiple Roots of Fruiting Body Formation in Amoebozoa.</title>
        <authorList>
            <person name="Hillmann F."/>
            <person name="Forbes G."/>
            <person name="Novohradska S."/>
            <person name="Ferling I."/>
            <person name="Riege K."/>
            <person name="Groth M."/>
            <person name="Westermann M."/>
            <person name="Marz M."/>
            <person name="Spaller T."/>
            <person name="Winckler T."/>
            <person name="Schaap P."/>
            <person name="Glockner G."/>
        </authorList>
    </citation>
    <scope>NUCLEOTIDE SEQUENCE [LARGE SCALE GENOMIC DNA]</scope>
    <source>
        <strain evidence="4 5">Jena</strain>
    </source>
</reference>
<feature type="compositionally biased region" description="Polar residues" evidence="1">
    <location>
        <begin position="962"/>
        <end position="974"/>
    </location>
</feature>
<dbReference type="InterPro" id="IPR011042">
    <property type="entry name" value="6-blade_b-propeller_TolB-like"/>
</dbReference>
<dbReference type="SUPFAM" id="SSF50952">
    <property type="entry name" value="Soluble quinoprotein glucose dehydrogenase"/>
    <property type="match status" value="1"/>
</dbReference>
<dbReference type="InterPro" id="IPR013783">
    <property type="entry name" value="Ig-like_fold"/>
</dbReference>
<dbReference type="Gene3D" id="2.120.10.30">
    <property type="entry name" value="TolB, C-terminal domain"/>
    <property type="match status" value="1"/>
</dbReference>
<dbReference type="InterPro" id="IPR011041">
    <property type="entry name" value="Quinoprot_gluc/sorb_DH_b-prop"/>
</dbReference>
<accession>A0A2P6NF27</accession>
<sequence length="1023" mass="112559">MMQALILFLCLSLSAHAYDVVANPDNGDFTIFPLVALGTTSFPTTMTFSPDGRIFVGQKNGIIRVIDANGNLQPTPWLDLSDRVNSAGDKGLTSIVLHPQFPTVPYLYATYPLWQSDSRDLNRVTQGIVARYTDVSGSGSISSEFLLVGRINGTGFPSCHNSHVTGDLIFGTDGTLFASAGEGSHWDSVDDGLDDPWAIYDWQCSPFFGPENDIGSFRAQSMTSMGGRIVRMDPATGQGIGPDNFPNLIANPFYDAAKPSSPASLTWAIGFRNPWKLRIKPNTPAPGTLYVADVGAKDYEEINVVRAEDRGSNYGWPCQTANRREQPWFTNAPTPTEYYVPRYPTRQATVDRCNNLKPSLTQTKIPAFFYSRSQYVYGEKIGIIGNCASGMAFYEGDSYPDRYRGKDTVKTLFISDFGNQWIKVIRLDGDDKYVPSYGVQDFLDNVGAILFMTTSPVNKDVYYVTQSGEINRIRYTSGYVGAPIVSAEAFPSFINIANRPATVQFSSDNTFDPSESSLEFLWNFGDGTVSRQPNPSHTFTTGGTFKVNLQVKNAAGFSSEETVTVVTDNDPPQAKIAGAQWFQFNSGQEVRLTAQFTDDSTPTDRLQWQWEYALVHNNHIHPAVLTVPSSGFGRGPNAADSRMMNPLISIYERNTLEIKATVWDERGASTTARVIAVPNLPDNPNYANTAPVAHFNSDQRGSSVYFDGGSTFDFDVDVLDFDWNWGDGTKGKGMVVHHTFPATGIYQVNLTVTDPWKASSTFSLPVSYVATQNVTASSTSSSSDGQVSSSPSLSSSVGTDSASKTRVETKVTGSDVPATTASTSNNEPAALTSTTVEPTGRVEESTATCVFFSLGLIWLACPSEALLYSELGCGVSLFYYMTHHRKLAKSKSVENREKLARLDEISAKPQPKPHWIWEEARMHETFFSRQYKRDMNQSSDSKVMRTTLQLSTETSGDRSNDVPHNTNRSSSTSFETLRLDTPDAPVLLPIDITAELLYTTQRHSFVKPQLITDSTIVMQCRNQ</sequence>
<dbReference type="STRING" id="1890364.A0A2P6NF27"/>
<dbReference type="EMBL" id="MDYQ01000100">
    <property type="protein sequence ID" value="PRP82566.1"/>
    <property type="molecule type" value="Genomic_DNA"/>
</dbReference>
<dbReference type="InParanoid" id="A0A2P6NF27"/>
<organism evidence="4 5">
    <name type="scientific">Planoprotostelium fungivorum</name>
    <dbReference type="NCBI Taxonomy" id="1890364"/>
    <lineage>
        <taxon>Eukaryota</taxon>
        <taxon>Amoebozoa</taxon>
        <taxon>Evosea</taxon>
        <taxon>Variosea</taxon>
        <taxon>Cavosteliida</taxon>
        <taxon>Cavosteliaceae</taxon>
        <taxon>Planoprotostelium</taxon>
    </lineage>
</organism>
<feature type="compositionally biased region" description="Polar residues" evidence="1">
    <location>
        <begin position="937"/>
        <end position="954"/>
    </location>
</feature>
<protein>
    <submittedName>
        <fullName evidence="4">PKD domain containing protein</fullName>
    </submittedName>
</protein>
<evidence type="ECO:0000313" key="5">
    <source>
        <dbReference type="Proteomes" id="UP000241769"/>
    </source>
</evidence>
<dbReference type="PROSITE" id="PS50093">
    <property type="entry name" value="PKD"/>
    <property type="match status" value="2"/>
</dbReference>
<keyword evidence="5" id="KW-1185">Reference proteome</keyword>
<feature type="chain" id="PRO_5015138682" evidence="2">
    <location>
        <begin position="18"/>
        <end position="1023"/>
    </location>
</feature>
<feature type="signal peptide" evidence="2">
    <location>
        <begin position="1"/>
        <end position="17"/>
    </location>
</feature>
<name>A0A2P6NF27_9EUKA</name>
<dbReference type="SUPFAM" id="SSF49299">
    <property type="entry name" value="PKD domain"/>
    <property type="match status" value="2"/>
</dbReference>
<dbReference type="PANTHER" id="PTHR19328">
    <property type="entry name" value="HEDGEHOG-INTERACTING PROTEIN"/>
    <property type="match status" value="1"/>
</dbReference>
<dbReference type="InterPro" id="IPR022409">
    <property type="entry name" value="PKD/Chitinase_dom"/>
</dbReference>
<evidence type="ECO:0000256" key="2">
    <source>
        <dbReference type="SAM" id="SignalP"/>
    </source>
</evidence>
<feature type="domain" description="PKD" evidence="3">
    <location>
        <begin position="486"/>
        <end position="565"/>
    </location>
</feature>
<feature type="domain" description="PKD" evidence="3">
    <location>
        <begin position="687"/>
        <end position="754"/>
    </location>
</feature>